<feature type="region of interest" description="Disordered" evidence="5">
    <location>
        <begin position="478"/>
        <end position="571"/>
    </location>
</feature>
<evidence type="ECO:0000313" key="8">
    <source>
        <dbReference type="EMBL" id="PXF50161.1"/>
    </source>
</evidence>
<feature type="compositionally biased region" description="Basic and acidic residues" evidence="5">
    <location>
        <begin position="534"/>
        <end position="548"/>
    </location>
</feature>
<keyword evidence="9" id="KW-1185">Reference proteome</keyword>
<organism evidence="8 9">
    <name type="scientific">Gracilariopsis chorda</name>
    <dbReference type="NCBI Taxonomy" id="448386"/>
    <lineage>
        <taxon>Eukaryota</taxon>
        <taxon>Rhodophyta</taxon>
        <taxon>Florideophyceae</taxon>
        <taxon>Rhodymeniophycidae</taxon>
        <taxon>Gracilariales</taxon>
        <taxon>Gracilariaceae</taxon>
        <taxon>Gracilariopsis</taxon>
    </lineage>
</organism>
<dbReference type="InterPro" id="IPR036034">
    <property type="entry name" value="PDZ_sf"/>
</dbReference>
<feature type="domain" description="PDZ" evidence="6">
    <location>
        <begin position="206"/>
        <end position="287"/>
    </location>
</feature>
<dbReference type="InterPro" id="IPR043504">
    <property type="entry name" value="Peptidase_S1_PA_chymotrypsin"/>
</dbReference>
<dbReference type="SUPFAM" id="SSF50156">
    <property type="entry name" value="PDZ domain-like"/>
    <property type="match status" value="1"/>
</dbReference>
<dbReference type="Pfam" id="PF13180">
    <property type="entry name" value="PDZ_2"/>
    <property type="match status" value="1"/>
</dbReference>
<evidence type="ECO:0000256" key="3">
    <source>
        <dbReference type="ARBA" id="ARBA00022801"/>
    </source>
</evidence>
<keyword evidence="4" id="KW-0720">Serine protease</keyword>
<dbReference type="FunFam" id="2.40.10.10:FF:000012">
    <property type="entry name" value="protease Do-like 9"/>
    <property type="match status" value="1"/>
</dbReference>
<gene>
    <name evidence="8" type="ORF">BWQ96_00321</name>
</gene>
<dbReference type="Proteomes" id="UP000247409">
    <property type="component" value="Unassembled WGS sequence"/>
</dbReference>
<dbReference type="InterPro" id="IPR009003">
    <property type="entry name" value="Peptidase_S1_PA"/>
</dbReference>
<accession>A0A2V3J6W3</accession>
<feature type="domain" description="Protease Do-like PDZ" evidence="7">
    <location>
        <begin position="297"/>
        <end position="439"/>
    </location>
</feature>
<evidence type="ECO:0000313" key="9">
    <source>
        <dbReference type="Proteomes" id="UP000247409"/>
    </source>
</evidence>
<evidence type="ECO:0000256" key="1">
    <source>
        <dbReference type="ARBA" id="ARBA00010541"/>
    </source>
</evidence>
<dbReference type="PANTHER" id="PTHR45980:SF18">
    <property type="entry name" value="PROTEASE DO-LIKE 9"/>
    <property type="match status" value="1"/>
</dbReference>
<evidence type="ECO:0000259" key="7">
    <source>
        <dbReference type="Pfam" id="PF17815"/>
    </source>
</evidence>
<sequence length="571" mass="62412">MRRQTQSTSSGFAISGRRILTNAHSIEHHTVVRVKKRAGDRKYIARVLTYGNECDLALLTVEDNSFWERIQPLQFGKLPDLQTSVIVVGYPIGGENISVTAGVVSRVEIQEYTHGDSQLLGIQIDAAINSGSSGGPALNHSNHVVGIAFQSMNSGDAENIGYLVAESVVDHFLKDYETNSKYTGFCHCGFTWQKMENKALRKCMNMSPDDSGVLVRRVMKTSPANKVLKPEDIVTSIDGVSVSNAGTVPYRSGERISFHYIITTKFTGDVVKVDILRNGKHLHVEYELRDSSENLLVPVRERRRQPEYFTIAGLVFVALSEPYLVAEYGDKWDLKAPVRLLERLLYGSKEHVDEQIVLLSQVLNAEINIEYECVINTRVLKFNGTKLRNLAHLATMVDECTTDFLRFDLDDEIVVVERKEAIEASAEILETHCIPSASSIGELSAVVTAGEEDGDGATQEVKGDDKGVDVVGDEAHVVKDEDKGADVGGEATQVVKGEGKKGGGNGNGVDKKEGEGNGNAKLKEGGGGGNGNGADKKEEKGDGKDAKRSVSMWDEHEEEEQGERGEKENGE</sequence>
<reference evidence="8 9" key="1">
    <citation type="journal article" date="2018" name="Mol. Biol. Evol.">
        <title>Analysis of the draft genome of the red seaweed Gracilariopsis chorda provides insights into genome size evolution in Rhodophyta.</title>
        <authorList>
            <person name="Lee J."/>
            <person name="Yang E.C."/>
            <person name="Graf L."/>
            <person name="Yang J.H."/>
            <person name="Qiu H."/>
            <person name="Zel Zion U."/>
            <person name="Chan C.X."/>
            <person name="Stephens T.G."/>
            <person name="Weber A.P.M."/>
            <person name="Boo G.H."/>
            <person name="Boo S.M."/>
            <person name="Kim K.M."/>
            <person name="Shin Y."/>
            <person name="Jung M."/>
            <person name="Lee S.J."/>
            <person name="Yim H.S."/>
            <person name="Lee J.H."/>
            <person name="Bhattacharya D."/>
            <person name="Yoon H.S."/>
        </authorList>
    </citation>
    <scope>NUCLEOTIDE SEQUENCE [LARGE SCALE GENOMIC DNA]</scope>
    <source>
        <strain evidence="8 9">SKKU-2015</strain>
        <tissue evidence="8">Whole body</tissue>
    </source>
</reference>
<dbReference type="Gene3D" id="2.30.42.10">
    <property type="match status" value="1"/>
</dbReference>
<evidence type="ECO:0000256" key="2">
    <source>
        <dbReference type="ARBA" id="ARBA00022670"/>
    </source>
</evidence>
<dbReference type="AlphaFoldDB" id="A0A2V3J6W3"/>
<proteinExistence type="inferred from homology"/>
<protein>
    <submittedName>
        <fullName evidence="8">Protease Do-like 9</fullName>
    </submittedName>
</protein>
<dbReference type="EMBL" id="NBIV01000001">
    <property type="protein sequence ID" value="PXF50161.1"/>
    <property type="molecule type" value="Genomic_DNA"/>
</dbReference>
<name>A0A2V3J6W3_9FLOR</name>
<dbReference type="GO" id="GO:0006508">
    <property type="term" value="P:proteolysis"/>
    <property type="evidence" value="ECO:0007669"/>
    <property type="project" value="UniProtKB-KW"/>
</dbReference>
<dbReference type="Gene3D" id="2.40.10.10">
    <property type="entry name" value="Trypsin-like serine proteases"/>
    <property type="match status" value="2"/>
</dbReference>
<dbReference type="InterPro" id="IPR001478">
    <property type="entry name" value="PDZ"/>
</dbReference>
<evidence type="ECO:0000256" key="4">
    <source>
        <dbReference type="ARBA" id="ARBA00022825"/>
    </source>
</evidence>
<dbReference type="SUPFAM" id="SSF50494">
    <property type="entry name" value="Trypsin-like serine proteases"/>
    <property type="match status" value="1"/>
</dbReference>
<dbReference type="InterPro" id="IPR046449">
    <property type="entry name" value="DEGP_PDZ_sf"/>
</dbReference>
<dbReference type="InterPro" id="IPR001940">
    <property type="entry name" value="Peptidase_S1C"/>
</dbReference>
<dbReference type="PANTHER" id="PTHR45980">
    <property type="match status" value="1"/>
</dbReference>
<comment type="similarity">
    <text evidence="1">Belongs to the peptidase S1C family.</text>
</comment>
<dbReference type="Pfam" id="PF17815">
    <property type="entry name" value="PDZ_3"/>
    <property type="match status" value="1"/>
</dbReference>
<evidence type="ECO:0000259" key="6">
    <source>
        <dbReference type="Pfam" id="PF13180"/>
    </source>
</evidence>
<dbReference type="InterPro" id="IPR041517">
    <property type="entry name" value="DEGP_PDZ"/>
</dbReference>
<evidence type="ECO:0000256" key="5">
    <source>
        <dbReference type="SAM" id="MobiDB-lite"/>
    </source>
</evidence>
<dbReference type="PRINTS" id="PR00834">
    <property type="entry name" value="PROTEASES2C"/>
</dbReference>
<keyword evidence="3" id="KW-0378">Hydrolase</keyword>
<feature type="compositionally biased region" description="Basic and acidic residues" evidence="5">
    <location>
        <begin position="562"/>
        <end position="571"/>
    </location>
</feature>
<dbReference type="Pfam" id="PF13365">
    <property type="entry name" value="Trypsin_2"/>
    <property type="match status" value="1"/>
</dbReference>
<dbReference type="OrthoDB" id="4217619at2759"/>
<dbReference type="STRING" id="448386.A0A2V3J6W3"/>
<keyword evidence="2 8" id="KW-0645">Protease</keyword>
<dbReference type="Gene3D" id="3.20.190.20">
    <property type="match status" value="1"/>
</dbReference>
<comment type="caution">
    <text evidence="8">The sequence shown here is derived from an EMBL/GenBank/DDBJ whole genome shotgun (WGS) entry which is preliminary data.</text>
</comment>
<dbReference type="GO" id="GO:0004252">
    <property type="term" value="F:serine-type endopeptidase activity"/>
    <property type="evidence" value="ECO:0007669"/>
    <property type="project" value="InterPro"/>
</dbReference>